<evidence type="ECO:0000256" key="5">
    <source>
        <dbReference type="ARBA" id="ARBA00023136"/>
    </source>
</evidence>
<keyword evidence="3 6" id="KW-0812">Transmembrane</keyword>
<accession>A0A1T4LBX7</accession>
<feature type="transmembrane region" description="Helical" evidence="6">
    <location>
        <begin position="390"/>
        <end position="412"/>
    </location>
</feature>
<dbReference type="GO" id="GO:0043190">
    <property type="term" value="C:ATP-binding cassette (ABC) transporter complex"/>
    <property type="evidence" value="ECO:0007669"/>
    <property type="project" value="TreeGrafter"/>
</dbReference>
<dbReference type="GO" id="GO:0015920">
    <property type="term" value="P:lipopolysaccharide transport"/>
    <property type="evidence" value="ECO:0007669"/>
    <property type="project" value="TreeGrafter"/>
</dbReference>
<dbReference type="AlphaFoldDB" id="A0A1T4LBX7"/>
<dbReference type="STRING" id="261392.SAMN02745149_01528"/>
<evidence type="ECO:0000256" key="6">
    <source>
        <dbReference type="SAM" id="Phobius"/>
    </source>
</evidence>
<feature type="transmembrane region" description="Helical" evidence="6">
    <location>
        <begin position="89"/>
        <end position="110"/>
    </location>
</feature>
<dbReference type="Proteomes" id="UP000190423">
    <property type="component" value="Unassembled WGS sequence"/>
</dbReference>
<feature type="transmembrane region" description="Helical" evidence="6">
    <location>
        <begin position="418"/>
        <end position="442"/>
    </location>
</feature>
<dbReference type="EMBL" id="FUWG01000011">
    <property type="protein sequence ID" value="SJZ52200.1"/>
    <property type="molecule type" value="Genomic_DNA"/>
</dbReference>
<keyword evidence="4 6" id="KW-1133">Transmembrane helix</keyword>
<evidence type="ECO:0000256" key="2">
    <source>
        <dbReference type="ARBA" id="ARBA00022475"/>
    </source>
</evidence>
<dbReference type="Pfam" id="PF03739">
    <property type="entry name" value="LptF_LptG"/>
    <property type="match status" value="1"/>
</dbReference>
<feature type="transmembrane region" description="Helical" evidence="6">
    <location>
        <begin position="22"/>
        <end position="44"/>
    </location>
</feature>
<keyword evidence="5 6" id="KW-0472">Membrane</keyword>
<evidence type="ECO:0000313" key="8">
    <source>
        <dbReference type="Proteomes" id="UP000190423"/>
    </source>
</evidence>
<dbReference type="RefSeq" id="WP_234975405.1">
    <property type="nucleotide sequence ID" value="NZ_FUWG01000011.1"/>
</dbReference>
<dbReference type="GeneID" id="78316817"/>
<dbReference type="PANTHER" id="PTHR33529">
    <property type="entry name" value="SLR0882 PROTEIN-RELATED"/>
    <property type="match status" value="1"/>
</dbReference>
<evidence type="ECO:0000256" key="3">
    <source>
        <dbReference type="ARBA" id="ARBA00022692"/>
    </source>
</evidence>
<keyword evidence="8" id="KW-1185">Reference proteome</keyword>
<feature type="transmembrane region" description="Helical" evidence="6">
    <location>
        <begin position="173"/>
        <end position="194"/>
    </location>
</feature>
<protein>
    <submittedName>
        <fullName evidence="7">Lipopolysaccharide export system permease protein</fullName>
    </submittedName>
</protein>
<name>A0A1T4LBX7_TREPO</name>
<evidence type="ECO:0000256" key="1">
    <source>
        <dbReference type="ARBA" id="ARBA00004651"/>
    </source>
</evidence>
<feature type="transmembrane region" description="Helical" evidence="6">
    <location>
        <begin position="130"/>
        <end position="152"/>
    </location>
</feature>
<keyword evidence="2" id="KW-1003">Cell membrane</keyword>
<organism evidence="7 8">
    <name type="scientific">Treponema porcinum</name>
    <dbReference type="NCBI Taxonomy" id="261392"/>
    <lineage>
        <taxon>Bacteria</taxon>
        <taxon>Pseudomonadati</taxon>
        <taxon>Spirochaetota</taxon>
        <taxon>Spirochaetia</taxon>
        <taxon>Spirochaetales</taxon>
        <taxon>Treponemataceae</taxon>
        <taxon>Treponema</taxon>
    </lineage>
</organism>
<evidence type="ECO:0000313" key="7">
    <source>
        <dbReference type="EMBL" id="SJZ52200.1"/>
    </source>
</evidence>
<dbReference type="InterPro" id="IPR005495">
    <property type="entry name" value="LptG/LptF_permease"/>
</dbReference>
<reference evidence="7 8" key="1">
    <citation type="submission" date="2017-02" db="EMBL/GenBank/DDBJ databases">
        <authorList>
            <person name="Peterson S.W."/>
        </authorList>
    </citation>
    <scope>NUCLEOTIDE SEQUENCE [LARGE SCALE GENOMIC DNA]</scope>
    <source>
        <strain evidence="7 8">ATCC BAA-908</strain>
    </source>
</reference>
<comment type="subcellular location">
    <subcellularLocation>
        <location evidence="1">Cell membrane</location>
        <topology evidence="1">Multi-pass membrane protein</topology>
    </subcellularLocation>
</comment>
<proteinExistence type="predicted"/>
<gene>
    <name evidence="7" type="ORF">SAMN02745149_01528</name>
</gene>
<feature type="transmembrane region" description="Helical" evidence="6">
    <location>
        <begin position="362"/>
        <end position="383"/>
    </location>
</feature>
<evidence type="ECO:0000256" key="4">
    <source>
        <dbReference type="ARBA" id="ARBA00022989"/>
    </source>
</evidence>
<dbReference type="PANTHER" id="PTHR33529:SF6">
    <property type="entry name" value="YJGP_YJGQ FAMILY PERMEASE"/>
    <property type="match status" value="1"/>
</dbReference>
<sequence>MSLLKKASSFCQKKIIPLVEKGISLCRAVMVCVAGLFSPFVRLVKKLYGRFLKTRISKVLVFIDGIQTKYFKKGQLKNYVLVRYIVKELLLYFVVAFLFFFMIFFCNQILLLAEQILKKRVPFADVCRLITYTLPSVIAQSAPFATLVGFLMCLGRLMSDNEILIIRASGQSYAIVMIPVLILGLAISIFSFFVNDYLLPVGTINYNKLYRKIIASNPGIEIEPNTIKRLNDSTIVIGDVKDGVVSDLVFFDRGNDGSQRIIVAGKSTLLSAKKDGVLMQMNMSDAVVSFLDTKNRRNFDVLASGATTLNIFDSSIFGTNYAASPREMTSFDLGRTIKNMRSKKSYSQRQLNRYVMEYNKKFSMPFGSIFFAFLALPLAFLFGKHNGQTIGLIIGLFICVLYWAMMILGQIFSSRNGLNGFIMMWLPDTVIGIAGVLFYLALKRK</sequence>